<comment type="caution">
    <text evidence="1">The sequence shown here is derived from an EMBL/GenBank/DDBJ whole genome shotgun (WGS) entry which is preliminary data.</text>
</comment>
<organism evidence="1 2">
    <name type="scientific">Acetivibrio straminisolvens JCM 21531</name>
    <dbReference type="NCBI Taxonomy" id="1294263"/>
    <lineage>
        <taxon>Bacteria</taxon>
        <taxon>Bacillati</taxon>
        <taxon>Bacillota</taxon>
        <taxon>Clostridia</taxon>
        <taxon>Eubacteriales</taxon>
        <taxon>Oscillospiraceae</taxon>
        <taxon>Acetivibrio</taxon>
    </lineage>
</organism>
<dbReference type="AlphaFoldDB" id="W4V1Y5"/>
<dbReference type="GO" id="GO:0005737">
    <property type="term" value="C:cytoplasm"/>
    <property type="evidence" value="ECO:0007669"/>
    <property type="project" value="TreeGrafter"/>
</dbReference>
<accession>W4V1Y5</accession>
<dbReference type="CDD" id="cd01740">
    <property type="entry name" value="GATase1_FGAR_AT"/>
    <property type="match status" value="1"/>
</dbReference>
<sequence>MVPLKIDEKGLPDFVQLDKNYTVIHEMIMKGKVLASHTVRSGGISEAVSKMCFGNMIGFRFEASIDARSLFEPLYGSVVLEMDENSNLDELLKGVEYEVLGVTQEKKAIDFKDVSLDIEELCQKWQEPLEKVFPTNTELVSGAPKQYKYEKRNNIKPSVSVAKPRIFMPIFPGTNCEYDTAKAFEKAGGAVDMLVIKNLTSAEIDESIREMAKRIDNSQIVMIPGGFSGGDEPDGSGKFIATAFRNPRVKEAVMRLLKQRDGLMLGICNGFQALIKLGLVPYGEIRDLNEDSPTLTFNTIGRHVSCMVRTKITSTLSPWFNNVNVGDVHTIAVSHGEGRFVANKEVLEMMEKNGQIATQYVDPDNNATYDIRFNPNGSFEAIEGITSPDGRVLGKMGHSERIGSNVAKNVPGNKDQKLFEAGVSYFK</sequence>
<dbReference type="Gene3D" id="3.40.50.880">
    <property type="match status" value="1"/>
</dbReference>
<dbReference type="InterPro" id="IPR036676">
    <property type="entry name" value="PurM-like_C_sf"/>
</dbReference>
<evidence type="ECO:0000313" key="2">
    <source>
        <dbReference type="Proteomes" id="UP000019109"/>
    </source>
</evidence>
<dbReference type="PANTHER" id="PTHR10099:SF1">
    <property type="entry name" value="PHOSPHORIBOSYLFORMYLGLYCINAMIDINE SYNTHASE"/>
    <property type="match status" value="1"/>
</dbReference>
<dbReference type="EMBL" id="BAVR01000002">
    <property type="protein sequence ID" value="GAE86823.1"/>
    <property type="molecule type" value="Genomic_DNA"/>
</dbReference>
<dbReference type="STRING" id="1294263.JCM21531_147"/>
<protein>
    <submittedName>
        <fullName evidence="1">Phosphoribosylformylglycinamidine synthase</fullName>
    </submittedName>
</protein>
<dbReference type="GO" id="GO:0004642">
    <property type="term" value="F:phosphoribosylformylglycinamidine synthase activity"/>
    <property type="evidence" value="ECO:0007669"/>
    <property type="project" value="TreeGrafter"/>
</dbReference>
<keyword evidence="2" id="KW-1185">Reference proteome</keyword>
<dbReference type="InterPro" id="IPR029062">
    <property type="entry name" value="Class_I_gatase-like"/>
</dbReference>
<dbReference type="PANTHER" id="PTHR10099">
    <property type="entry name" value="PHOSPHORIBOSYLFORMYLGLYCINAMIDINE SYNTHASE"/>
    <property type="match status" value="1"/>
</dbReference>
<dbReference type="SUPFAM" id="SSF56042">
    <property type="entry name" value="PurM C-terminal domain-like"/>
    <property type="match status" value="1"/>
</dbReference>
<proteinExistence type="predicted"/>
<name>W4V1Y5_9FIRM</name>
<dbReference type="Pfam" id="PF13507">
    <property type="entry name" value="GATase_5"/>
    <property type="match status" value="1"/>
</dbReference>
<gene>
    <name evidence="1" type="ORF">JCM21531_147</name>
</gene>
<dbReference type="PROSITE" id="PS51273">
    <property type="entry name" value="GATASE_TYPE_1"/>
    <property type="match status" value="1"/>
</dbReference>
<reference evidence="1" key="1">
    <citation type="journal article" date="2014" name="Genome Announc.">
        <title>Draft Genome Sequence of Clostridium straminisolvens Strain JCM 21531T, Isolated from a Cellulose-Degrading Bacterial Community.</title>
        <authorList>
            <person name="Yuki M."/>
            <person name="Oshima K."/>
            <person name="Suda W."/>
            <person name="Sakamoto M."/>
            <person name="Kitamura K."/>
            <person name="Iida T."/>
            <person name="Hattori M."/>
            <person name="Ohkuma M."/>
        </authorList>
    </citation>
    <scope>NUCLEOTIDE SEQUENCE [LARGE SCALE GENOMIC DNA]</scope>
    <source>
        <strain evidence="1">JCM 21531</strain>
    </source>
</reference>
<evidence type="ECO:0000313" key="1">
    <source>
        <dbReference type="EMBL" id="GAE86823.1"/>
    </source>
</evidence>
<dbReference type="GO" id="GO:0006164">
    <property type="term" value="P:purine nucleotide biosynthetic process"/>
    <property type="evidence" value="ECO:0007669"/>
    <property type="project" value="TreeGrafter"/>
</dbReference>
<dbReference type="Proteomes" id="UP000019109">
    <property type="component" value="Unassembled WGS sequence"/>
</dbReference>
<dbReference type="SMART" id="SM01211">
    <property type="entry name" value="GATase_5"/>
    <property type="match status" value="1"/>
</dbReference>
<dbReference type="SUPFAM" id="SSF52317">
    <property type="entry name" value="Class I glutamine amidotransferase-like"/>
    <property type="match status" value="1"/>
</dbReference>
<dbReference type="Gene3D" id="3.90.650.10">
    <property type="entry name" value="PurM-like C-terminal domain"/>
    <property type="match status" value="1"/>
</dbReference>